<sequence>MPRTLMLALMLSLSANTNADCDLRYAPPDVRAAALAFHHHTSERRQAHTGHTARAAIQRVPREEHAERPAVAAIDHTLSH</sequence>
<dbReference type="Proteomes" id="UP000035481">
    <property type="component" value="Unassembled WGS sequence"/>
</dbReference>
<feature type="signal peptide" evidence="2">
    <location>
        <begin position="1"/>
        <end position="19"/>
    </location>
</feature>
<dbReference type="PATRIC" id="fig|1440762.4.peg.1532"/>
<name>A0A0G9H7T9_9GAMM</name>
<keyword evidence="2" id="KW-0732">Signal</keyword>
<proteinExistence type="predicted"/>
<dbReference type="OrthoDB" id="9923730at2"/>
<protein>
    <recommendedName>
        <fullName evidence="5">Secreted protein</fullName>
    </recommendedName>
</protein>
<evidence type="ECO:0000256" key="2">
    <source>
        <dbReference type="SAM" id="SignalP"/>
    </source>
</evidence>
<comment type="caution">
    <text evidence="3">The sequence shown here is derived from an EMBL/GenBank/DDBJ whole genome shotgun (WGS) entry which is preliminary data.</text>
</comment>
<dbReference type="AlphaFoldDB" id="A0A0G9H7T9"/>
<organism evidence="3 4">
    <name type="scientific">Dyella japonica DSM 16301</name>
    <dbReference type="NCBI Taxonomy" id="1440762"/>
    <lineage>
        <taxon>Bacteria</taxon>
        <taxon>Pseudomonadati</taxon>
        <taxon>Pseudomonadota</taxon>
        <taxon>Gammaproteobacteria</taxon>
        <taxon>Lysobacterales</taxon>
        <taxon>Rhodanobacteraceae</taxon>
        <taxon>Dyella</taxon>
    </lineage>
</organism>
<evidence type="ECO:0000256" key="1">
    <source>
        <dbReference type="SAM" id="MobiDB-lite"/>
    </source>
</evidence>
<evidence type="ECO:0008006" key="5">
    <source>
        <dbReference type="Google" id="ProtNLM"/>
    </source>
</evidence>
<feature type="region of interest" description="Disordered" evidence="1">
    <location>
        <begin position="60"/>
        <end position="80"/>
    </location>
</feature>
<reference evidence="3 4" key="1">
    <citation type="journal article" date="2015" name="Antonie Van Leeuwenhoek">
        <title>A phylogenomic and molecular marker based taxonomic framework for the order Xanthomonadales: proposal to transfer the families Algiphilaceae and Solimonadaceae to the order Nevskiales ord. nov. and to create a new family within the order Xanthomonadales, the family Rhodanobacteraceae fam. nov., containing the genus Rhodanobacter and its closest relatives.</title>
        <authorList>
            <person name="Naushad S."/>
            <person name="Adeolu M."/>
            <person name="Wong S."/>
            <person name="Sohail M."/>
            <person name="Schellhorn H.E."/>
            <person name="Gupta R.S."/>
        </authorList>
    </citation>
    <scope>NUCLEOTIDE SEQUENCE [LARGE SCALE GENOMIC DNA]</scope>
    <source>
        <strain evidence="3 4">DSM 16301</strain>
    </source>
</reference>
<evidence type="ECO:0000313" key="3">
    <source>
        <dbReference type="EMBL" id="KLD63757.1"/>
    </source>
</evidence>
<dbReference type="RefSeq" id="WP_156171392.1">
    <property type="nucleotide sequence ID" value="NZ_JPLA01000025.1"/>
</dbReference>
<evidence type="ECO:0000313" key="4">
    <source>
        <dbReference type="Proteomes" id="UP000035481"/>
    </source>
</evidence>
<dbReference type="EMBL" id="JPLA01000025">
    <property type="protein sequence ID" value="KLD63757.1"/>
    <property type="molecule type" value="Genomic_DNA"/>
</dbReference>
<gene>
    <name evidence="3" type="ORF">Y882_10190</name>
</gene>
<feature type="chain" id="PRO_5005197826" description="Secreted protein" evidence="2">
    <location>
        <begin position="20"/>
        <end position="80"/>
    </location>
</feature>
<accession>A0A0G9H7T9</accession>